<gene>
    <name evidence="1" type="ORF">AD948_11785</name>
</gene>
<dbReference type="PANTHER" id="PTHR36455">
    <property type="match status" value="1"/>
</dbReference>
<dbReference type="OrthoDB" id="9801450at2"/>
<protein>
    <submittedName>
        <fullName evidence="1">Transposase</fullName>
    </submittedName>
</protein>
<dbReference type="EMBL" id="LHZU01000138">
    <property type="protein sequence ID" value="KXV58359.1"/>
    <property type="molecule type" value="Genomic_DNA"/>
</dbReference>
<sequence>MIPLPSGLKIWLAAGTTDIRLGMPGLALKVQQSLGHDSFAGNVFAFRGRHGDLVKLIWHAGIGVSLYAKRIERGYFIWPSAKDGTIHLTPSQLSGQLEGID</sequence>
<dbReference type="AlphaFoldDB" id="A0A149TZ72"/>
<organism evidence="1 2">
    <name type="scientific">Acetobacter senegalensis</name>
    <dbReference type="NCBI Taxonomy" id="446692"/>
    <lineage>
        <taxon>Bacteria</taxon>
        <taxon>Pseudomonadati</taxon>
        <taxon>Pseudomonadota</taxon>
        <taxon>Alphaproteobacteria</taxon>
        <taxon>Acetobacterales</taxon>
        <taxon>Acetobacteraceae</taxon>
        <taxon>Acetobacter</taxon>
    </lineage>
</organism>
<dbReference type="Proteomes" id="UP000075360">
    <property type="component" value="Unassembled WGS sequence"/>
</dbReference>
<evidence type="ECO:0000313" key="1">
    <source>
        <dbReference type="EMBL" id="KXV58359.1"/>
    </source>
</evidence>
<dbReference type="InterPro" id="IPR008878">
    <property type="entry name" value="Transposase_IS66_Orf2"/>
</dbReference>
<dbReference type="RefSeq" id="WP_061472136.1">
    <property type="nucleotide sequence ID" value="NZ_LHZU01000138.1"/>
</dbReference>
<proteinExistence type="predicted"/>
<dbReference type="PATRIC" id="fig|446692.4.peg.891"/>
<dbReference type="NCBIfam" id="NF033819">
    <property type="entry name" value="IS66_TnpB"/>
    <property type="match status" value="1"/>
</dbReference>
<comment type="caution">
    <text evidence="1">The sequence shown here is derived from an EMBL/GenBank/DDBJ whole genome shotgun (WGS) entry which is preliminary data.</text>
</comment>
<dbReference type="PANTHER" id="PTHR36455:SF1">
    <property type="entry name" value="BLR8292 PROTEIN"/>
    <property type="match status" value="1"/>
</dbReference>
<name>A0A149TZ72_9PROT</name>
<accession>A0A149TZ72</accession>
<dbReference type="Pfam" id="PF05717">
    <property type="entry name" value="TnpB_IS66"/>
    <property type="match status" value="1"/>
</dbReference>
<evidence type="ECO:0000313" key="2">
    <source>
        <dbReference type="Proteomes" id="UP000075360"/>
    </source>
</evidence>
<reference evidence="1 2" key="1">
    <citation type="submission" date="2015-06" db="EMBL/GenBank/DDBJ databases">
        <title>Improved classification and identification of acetic acid bacteria using matrix-assisted laser desorption/ionization time-of-flight mass spectrometry; Gluconobacter nephelii and Gluconobacter uchimurae are later heterotypic synonyms of Gluconobacter japonicus and Gluconobacter oxydans, respectively.</title>
        <authorList>
            <person name="Li L."/>
            <person name="Cleenwerck I."/>
            <person name="De Vuyst L."/>
            <person name="Vandamme P."/>
        </authorList>
    </citation>
    <scope>NUCLEOTIDE SEQUENCE [LARGE SCALE GENOMIC DNA]</scope>
    <source>
        <strain evidence="1 2">LMG 23690</strain>
    </source>
</reference>